<organism evidence="1 2">
    <name type="scientific">Lacibacter luteus</name>
    <dbReference type="NCBI Taxonomy" id="2508719"/>
    <lineage>
        <taxon>Bacteria</taxon>
        <taxon>Pseudomonadati</taxon>
        <taxon>Bacteroidota</taxon>
        <taxon>Chitinophagia</taxon>
        <taxon>Chitinophagales</taxon>
        <taxon>Chitinophagaceae</taxon>
        <taxon>Lacibacter</taxon>
    </lineage>
</organism>
<dbReference type="RefSeq" id="WP_129129042.1">
    <property type="nucleotide sequence ID" value="NZ_SDHW01000001.1"/>
</dbReference>
<dbReference type="PROSITE" id="PS51257">
    <property type="entry name" value="PROKAR_LIPOPROTEIN"/>
    <property type="match status" value="1"/>
</dbReference>
<protein>
    <recommendedName>
        <fullName evidence="3">Copper resistance protein NlpE</fullName>
    </recommendedName>
</protein>
<name>A0A4Q1CM36_9BACT</name>
<gene>
    <name evidence="1" type="ORF">ESA94_01235</name>
</gene>
<dbReference type="EMBL" id="SDHW01000001">
    <property type="protein sequence ID" value="RXK61669.1"/>
    <property type="molecule type" value="Genomic_DNA"/>
</dbReference>
<evidence type="ECO:0008006" key="3">
    <source>
        <dbReference type="Google" id="ProtNLM"/>
    </source>
</evidence>
<evidence type="ECO:0000313" key="2">
    <source>
        <dbReference type="Proteomes" id="UP000290204"/>
    </source>
</evidence>
<reference evidence="1 2" key="1">
    <citation type="submission" date="2019-01" db="EMBL/GenBank/DDBJ databases">
        <title>Lacibacter sp. strain TTM-7.</title>
        <authorList>
            <person name="Chen W.-M."/>
        </authorList>
    </citation>
    <scope>NUCLEOTIDE SEQUENCE [LARGE SCALE GENOMIC DNA]</scope>
    <source>
        <strain evidence="1 2">TTM-7</strain>
    </source>
</reference>
<evidence type="ECO:0000313" key="1">
    <source>
        <dbReference type="EMBL" id="RXK61669.1"/>
    </source>
</evidence>
<accession>A0A4Q1CM36</accession>
<proteinExistence type="predicted"/>
<dbReference type="Proteomes" id="UP000290204">
    <property type="component" value="Unassembled WGS sequence"/>
</dbReference>
<dbReference type="OrthoDB" id="680977at2"/>
<dbReference type="Gene3D" id="2.40.128.640">
    <property type="match status" value="1"/>
</dbReference>
<dbReference type="AlphaFoldDB" id="A0A4Q1CM36"/>
<sequence length="168" mass="18725">MKPIQSAFTLMTLVACLSVGKLQRNLNDSSILGIFAGTTPCGQFIRPLHKVSAEADCAMVQWKLILYRDPVSRKPTTYKLSSVNRFIVKGTNMYSEPGTKMETEGKWTIVQGTKTNPNAVTYQLGSDKTERSIRFLKLSDNLIHLLDSDGKLMIGNESFSYTLNRVAN</sequence>
<comment type="caution">
    <text evidence="1">The sequence shown here is derived from an EMBL/GenBank/DDBJ whole genome shotgun (WGS) entry which is preliminary data.</text>
</comment>
<keyword evidence="2" id="KW-1185">Reference proteome</keyword>